<dbReference type="NCBIfam" id="TIGR00598">
    <property type="entry name" value="rad14"/>
    <property type="match status" value="1"/>
</dbReference>
<dbReference type="SUPFAM" id="SSF46955">
    <property type="entry name" value="Putative DNA-binding domain"/>
    <property type="match status" value="1"/>
</dbReference>
<keyword evidence="3" id="KW-0539">Nucleus</keyword>
<evidence type="ECO:0000256" key="1">
    <source>
        <dbReference type="ARBA" id="ARBA00004123"/>
    </source>
</evidence>
<dbReference type="EMBL" id="JBBJBU010000012">
    <property type="protein sequence ID" value="KAK7203435.1"/>
    <property type="molecule type" value="Genomic_DNA"/>
</dbReference>
<evidence type="ECO:0000313" key="6">
    <source>
        <dbReference type="Proteomes" id="UP001498771"/>
    </source>
</evidence>
<dbReference type="PANTHER" id="PTHR10142">
    <property type="entry name" value="DNA REPAIR PROTEIN COMPLEMENTING XP-A CELLS"/>
    <property type="match status" value="1"/>
</dbReference>
<accession>A0ABR1F0U8</accession>
<dbReference type="Pfam" id="PF05181">
    <property type="entry name" value="XPA_C"/>
    <property type="match status" value="1"/>
</dbReference>
<dbReference type="InterPro" id="IPR022656">
    <property type="entry name" value="XPA_C"/>
</dbReference>
<dbReference type="Proteomes" id="UP001498771">
    <property type="component" value="Unassembled WGS sequence"/>
</dbReference>
<dbReference type="Gene3D" id="3.90.530.10">
    <property type="entry name" value="XPA C-terminal domain"/>
    <property type="match status" value="1"/>
</dbReference>
<evidence type="ECO:0000256" key="2">
    <source>
        <dbReference type="ARBA" id="ARBA00022833"/>
    </source>
</evidence>
<dbReference type="InterPro" id="IPR009061">
    <property type="entry name" value="DNA-bd_dom_put_sf"/>
</dbReference>
<dbReference type="GeneID" id="90038987"/>
<feature type="domain" description="XPA C-terminal" evidence="4">
    <location>
        <begin position="70"/>
        <end position="120"/>
    </location>
</feature>
<dbReference type="CDD" id="cd21077">
    <property type="entry name" value="DBD_Rad14"/>
    <property type="match status" value="1"/>
</dbReference>
<keyword evidence="6" id="KW-1185">Reference proteome</keyword>
<dbReference type="InterPro" id="IPR000465">
    <property type="entry name" value="XPA/RAD14"/>
</dbReference>
<comment type="caution">
    <text evidence="5">The sequence shown here is derived from an EMBL/GenBank/DDBJ whole genome shotgun (WGS) entry which is preliminary data.</text>
</comment>
<evidence type="ECO:0000313" key="5">
    <source>
        <dbReference type="EMBL" id="KAK7203435.1"/>
    </source>
</evidence>
<evidence type="ECO:0000259" key="4">
    <source>
        <dbReference type="Pfam" id="PF05181"/>
    </source>
</evidence>
<reference evidence="5 6" key="1">
    <citation type="submission" date="2024-03" db="EMBL/GenBank/DDBJ databases">
        <title>Genome-scale model development and genomic sequencing of the oleaginous clade Lipomyces.</title>
        <authorList>
            <consortium name="Lawrence Berkeley National Laboratory"/>
            <person name="Czajka J.J."/>
            <person name="Han Y."/>
            <person name="Kim J."/>
            <person name="Mondo S.J."/>
            <person name="Hofstad B.A."/>
            <person name="Robles A."/>
            <person name="Haridas S."/>
            <person name="Riley R."/>
            <person name="LaButti K."/>
            <person name="Pangilinan J."/>
            <person name="Andreopoulos W."/>
            <person name="Lipzen A."/>
            <person name="Yan J."/>
            <person name="Wang M."/>
            <person name="Ng V."/>
            <person name="Grigoriev I.V."/>
            <person name="Spatafora J.W."/>
            <person name="Magnuson J.K."/>
            <person name="Baker S.E."/>
            <person name="Pomraning K.R."/>
        </authorList>
    </citation>
    <scope>NUCLEOTIDE SEQUENCE [LARGE SCALE GENOMIC DNA]</scope>
    <source>
        <strain evidence="5 6">Phaff 52-87</strain>
    </source>
</reference>
<protein>
    <submittedName>
        <fullName evidence="5">XPA protein C-terminus-domain-containing protein</fullName>
    </submittedName>
</protein>
<sequence length="210" mass="25171">MAEEEKPPNGMTLEEWKEKNRKVVYDPPRALNPDDNPKCFECGTFEIDFELFKVFKCRVCRACKNEKPEKYSLLTKTECREDYLLTDPELRSEEDLPHIERPNPHKTTYNNMMLYLRYQVEEFAYKKWGGEEGLDKEYERRVTLRKDKKDKKFAEKLKQMRQRTRTETWNKRLNEEAHVHTWGAQTMVPGKDLAVRKCTECGMQTEEVVF</sequence>
<keyword evidence="2" id="KW-0862">Zinc</keyword>
<name>A0ABR1F0U8_9ASCO</name>
<dbReference type="RefSeq" id="XP_064766468.1">
    <property type="nucleotide sequence ID" value="XM_064913475.1"/>
</dbReference>
<comment type="subcellular location">
    <subcellularLocation>
        <location evidence="1">Nucleus</location>
    </subcellularLocation>
</comment>
<dbReference type="PANTHER" id="PTHR10142:SF0">
    <property type="entry name" value="DNA REPAIR PROTEIN COMPLEMENTING XP-A CELLS"/>
    <property type="match status" value="1"/>
</dbReference>
<proteinExistence type="predicted"/>
<evidence type="ECO:0000256" key="3">
    <source>
        <dbReference type="ARBA" id="ARBA00023242"/>
    </source>
</evidence>
<organism evidence="5 6">
    <name type="scientific">Myxozyma melibiosi</name>
    <dbReference type="NCBI Taxonomy" id="54550"/>
    <lineage>
        <taxon>Eukaryota</taxon>
        <taxon>Fungi</taxon>
        <taxon>Dikarya</taxon>
        <taxon>Ascomycota</taxon>
        <taxon>Saccharomycotina</taxon>
        <taxon>Lipomycetes</taxon>
        <taxon>Lipomycetales</taxon>
        <taxon>Lipomycetaceae</taxon>
        <taxon>Myxozyma</taxon>
    </lineage>
</organism>
<dbReference type="InterPro" id="IPR037129">
    <property type="entry name" value="XPA_sf"/>
</dbReference>
<gene>
    <name evidence="5" type="ORF">BZA70DRAFT_283690</name>
</gene>